<accession>A0A0U2XLM6</accession>
<dbReference type="EC" id="2.7.13.3" evidence="2"/>
<keyword evidence="10" id="KW-1133">Transmembrane helix</keyword>
<evidence type="ECO:0000313" key="12">
    <source>
        <dbReference type="EMBL" id="ALU39250.1"/>
    </source>
</evidence>
<feature type="transmembrane region" description="Helical" evidence="10">
    <location>
        <begin position="116"/>
        <end position="138"/>
    </location>
</feature>
<dbReference type="Pfam" id="PF07730">
    <property type="entry name" value="HisKA_3"/>
    <property type="match status" value="1"/>
</dbReference>
<dbReference type="GO" id="GO:0046983">
    <property type="term" value="F:protein dimerization activity"/>
    <property type="evidence" value="ECO:0007669"/>
    <property type="project" value="InterPro"/>
</dbReference>
<evidence type="ECO:0000256" key="9">
    <source>
        <dbReference type="SAM" id="MobiDB-lite"/>
    </source>
</evidence>
<dbReference type="PANTHER" id="PTHR24421:SF10">
    <property type="entry name" value="NITRATE_NITRITE SENSOR PROTEIN NARQ"/>
    <property type="match status" value="1"/>
</dbReference>
<dbReference type="CDD" id="cd16917">
    <property type="entry name" value="HATPase_UhpB-NarQ-NarX-like"/>
    <property type="match status" value="1"/>
</dbReference>
<evidence type="ECO:0000256" key="1">
    <source>
        <dbReference type="ARBA" id="ARBA00000085"/>
    </source>
</evidence>
<keyword evidence="8" id="KW-0902">Two-component regulatory system</keyword>
<evidence type="ECO:0000256" key="4">
    <source>
        <dbReference type="ARBA" id="ARBA00022679"/>
    </source>
</evidence>
<organism evidence="12 13">
    <name type="scientific">Kocuria flava</name>
    <dbReference type="NCBI Taxonomy" id="446860"/>
    <lineage>
        <taxon>Bacteria</taxon>
        <taxon>Bacillati</taxon>
        <taxon>Actinomycetota</taxon>
        <taxon>Actinomycetes</taxon>
        <taxon>Micrococcales</taxon>
        <taxon>Micrococcaceae</taxon>
        <taxon>Kocuria</taxon>
    </lineage>
</organism>
<keyword evidence="4" id="KW-0808">Transferase</keyword>
<feature type="domain" description="Signal transduction histidine kinase subgroup 3 dimerisation and phosphoacceptor" evidence="11">
    <location>
        <begin position="227"/>
        <end position="290"/>
    </location>
</feature>
<dbReference type="Gene3D" id="1.20.5.1930">
    <property type="match status" value="1"/>
</dbReference>
<gene>
    <name evidence="12" type="ORF">AS188_05205</name>
</gene>
<dbReference type="KEGG" id="kfv:AS188_05205"/>
<dbReference type="STRING" id="446860.AS188_05205"/>
<evidence type="ECO:0000256" key="2">
    <source>
        <dbReference type="ARBA" id="ARBA00012438"/>
    </source>
</evidence>
<evidence type="ECO:0000256" key="7">
    <source>
        <dbReference type="ARBA" id="ARBA00022840"/>
    </source>
</evidence>
<evidence type="ECO:0000256" key="8">
    <source>
        <dbReference type="ARBA" id="ARBA00023012"/>
    </source>
</evidence>
<evidence type="ECO:0000256" key="10">
    <source>
        <dbReference type="SAM" id="Phobius"/>
    </source>
</evidence>
<evidence type="ECO:0000256" key="5">
    <source>
        <dbReference type="ARBA" id="ARBA00022741"/>
    </source>
</evidence>
<keyword evidence="3" id="KW-0597">Phosphoprotein</keyword>
<keyword evidence="7" id="KW-0067">ATP-binding</keyword>
<dbReference type="Proteomes" id="UP000057181">
    <property type="component" value="Chromosome"/>
</dbReference>
<keyword evidence="5" id="KW-0547">Nucleotide-binding</keyword>
<dbReference type="AlphaFoldDB" id="A0A0U2XLM6"/>
<dbReference type="InterPro" id="IPR011712">
    <property type="entry name" value="Sig_transdc_His_kin_sub3_dim/P"/>
</dbReference>
<dbReference type="GO" id="GO:0016020">
    <property type="term" value="C:membrane"/>
    <property type="evidence" value="ECO:0007669"/>
    <property type="project" value="InterPro"/>
</dbReference>
<comment type="catalytic activity">
    <reaction evidence="1">
        <text>ATP + protein L-histidine = ADP + protein N-phospho-L-histidine.</text>
        <dbReference type="EC" id="2.7.13.3"/>
    </reaction>
</comment>
<dbReference type="SUPFAM" id="SSF55874">
    <property type="entry name" value="ATPase domain of HSP90 chaperone/DNA topoisomerase II/histidine kinase"/>
    <property type="match status" value="1"/>
</dbReference>
<protein>
    <recommendedName>
        <fullName evidence="2">histidine kinase</fullName>
        <ecNumber evidence="2">2.7.13.3</ecNumber>
    </recommendedName>
</protein>
<dbReference type="EMBL" id="CP013254">
    <property type="protein sequence ID" value="ALU39250.1"/>
    <property type="molecule type" value="Genomic_DNA"/>
</dbReference>
<proteinExistence type="predicted"/>
<feature type="region of interest" description="Disordered" evidence="9">
    <location>
        <begin position="1"/>
        <end position="48"/>
    </location>
</feature>
<keyword evidence="6" id="KW-0418">Kinase</keyword>
<feature type="transmembrane region" description="Helical" evidence="10">
    <location>
        <begin position="145"/>
        <end position="168"/>
    </location>
</feature>
<dbReference type="PANTHER" id="PTHR24421">
    <property type="entry name" value="NITRATE/NITRITE SENSOR PROTEIN NARX-RELATED"/>
    <property type="match status" value="1"/>
</dbReference>
<keyword evidence="10" id="KW-0472">Membrane</keyword>
<feature type="transmembrane region" description="Helical" evidence="10">
    <location>
        <begin position="180"/>
        <end position="198"/>
    </location>
</feature>
<sequence length="434" mass="45929">MVLTRPLRPEGPGPGGPRGYHPWVSASPHPPHDDPAAGTRPPGPGLLPPGFADRRPFHRWVQVGLFVLVGINGLDGARVVLRGPGLGFGDQDYELLLLAVEACTIVVLALRPSWTWVPLAALLALLLPLENPGSYVVLVPLLLAFAAYAAALPGLGLALAAVLVWQVAWSAGFSAVGPRFLWSYVPLTLVLTLPGLVLRSLSAQRERDRAELAAAEESTGRALEQQRLELARELHDIIAHDLTVIAMQARSGAYAEDPAVMRETLGVVGDSSRAALRDLRRLLQVMRSGQDEGTAGEVEGAVAADPRSDLEDVAEALAEVGVPVRTRCEGPLARIPDSVRPTVRRVLREAATNVMKHAPGTTSCVLSVVVDGTDVHVEVGNTAGERTGPRFPASGFGLTGLRERVHLLGGRLSAGPTAEGWRVRASIPLTAAAV</sequence>
<name>A0A0U2XLM6_9MICC</name>
<reference evidence="12 13" key="1">
    <citation type="submission" date="2015-11" db="EMBL/GenBank/DDBJ databases">
        <title>Complete Genome Sequence of Kocuria flava strain HO-9041.</title>
        <authorList>
            <person name="Zhou M."/>
            <person name="Dai J."/>
        </authorList>
    </citation>
    <scope>NUCLEOTIDE SEQUENCE [LARGE SCALE GENOMIC DNA]</scope>
    <source>
        <strain evidence="12 13">HO-9041</strain>
    </source>
</reference>
<dbReference type="GO" id="GO:0000155">
    <property type="term" value="F:phosphorelay sensor kinase activity"/>
    <property type="evidence" value="ECO:0007669"/>
    <property type="project" value="InterPro"/>
</dbReference>
<dbReference type="GO" id="GO:0005524">
    <property type="term" value="F:ATP binding"/>
    <property type="evidence" value="ECO:0007669"/>
    <property type="project" value="UniProtKB-KW"/>
</dbReference>
<keyword evidence="10" id="KW-0812">Transmembrane</keyword>
<dbReference type="Gene3D" id="3.30.565.10">
    <property type="entry name" value="Histidine kinase-like ATPase, C-terminal domain"/>
    <property type="match status" value="1"/>
</dbReference>
<evidence type="ECO:0000256" key="3">
    <source>
        <dbReference type="ARBA" id="ARBA00022553"/>
    </source>
</evidence>
<dbReference type="InterPro" id="IPR050482">
    <property type="entry name" value="Sensor_HK_TwoCompSys"/>
</dbReference>
<evidence type="ECO:0000256" key="6">
    <source>
        <dbReference type="ARBA" id="ARBA00022777"/>
    </source>
</evidence>
<evidence type="ECO:0000313" key="13">
    <source>
        <dbReference type="Proteomes" id="UP000057181"/>
    </source>
</evidence>
<dbReference type="InterPro" id="IPR036890">
    <property type="entry name" value="HATPase_C_sf"/>
</dbReference>
<evidence type="ECO:0000259" key="11">
    <source>
        <dbReference type="Pfam" id="PF07730"/>
    </source>
</evidence>